<gene>
    <name evidence="9" type="primary">leuS</name>
    <name evidence="15" type="ORF">E3J62_01725</name>
</gene>
<dbReference type="EC" id="6.1.1.4" evidence="9"/>
<dbReference type="GO" id="GO:0004823">
    <property type="term" value="F:leucine-tRNA ligase activity"/>
    <property type="evidence" value="ECO:0007669"/>
    <property type="project" value="UniProtKB-UniRule"/>
</dbReference>
<feature type="domain" description="Methionyl/Valyl/Leucyl/Isoleucyl-tRNA synthetase anticodon-binding" evidence="12">
    <location>
        <begin position="663"/>
        <end position="781"/>
    </location>
</feature>
<dbReference type="NCBIfam" id="TIGR00396">
    <property type="entry name" value="leuS_bact"/>
    <property type="match status" value="1"/>
</dbReference>
<evidence type="ECO:0000313" key="16">
    <source>
        <dbReference type="Proteomes" id="UP000315525"/>
    </source>
</evidence>
<evidence type="ECO:0000256" key="9">
    <source>
        <dbReference type="HAMAP-Rule" id="MF_00049"/>
    </source>
</evidence>
<dbReference type="PANTHER" id="PTHR43740:SF2">
    <property type="entry name" value="LEUCINE--TRNA LIGASE, MITOCHONDRIAL"/>
    <property type="match status" value="1"/>
</dbReference>
<evidence type="ECO:0000256" key="5">
    <source>
        <dbReference type="ARBA" id="ARBA00022840"/>
    </source>
</evidence>
<evidence type="ECO:0000256" key="1">
    <source>
        <dbReference type="ARBA" id="ARBA00005594"/>
    </source>
</evidence>
<dbReference type="FunFam" id="1.10.730.10:FF:000002">
    <property type="entry name" value="Leucine--tRNA ligase"/>
    <property type="match status" value="1"/>
</dbReference>
<feature type="domain" description="Leucyl-tRNA synthetase editing" evidence="14">
    <location>
        <begin position="219"/>
        <end position="404"/>
    </location>
</feature>
<dbReference type="GO" id="GO:0005829">
    <property type="term" value="C:cytosol"/>
    <property type="evidence" value="ECO:0007669"/>
    <property type="project" value="TreeGrafter"/>
</dbReference>
<dbReference type="FunFam" id="3.40.50.620:FF:000056">
    <property type="entry name" value="Leucine--tRNA ligase"/>
    <property type="match status" value="1"/>
</dbReference>
<dbReference type="InterPro" id="IPR009080">
    <property type="entry name" value="tRNAsynth_Ia_anticodon-bd"/>
</dbReference>
<dbReference type="SUPFAM" id="SSF52374">
    <property type="entry name" value="Nucleotidylyl transferase"/>
    <property type="match status" value="1"/>
</dbReference>
<evidence type="ECO:0000259" key="14">
    <source>
        <dbReference type="Pfam" id="PF13603"/>
    </source>
</evidence>
<evidence type="ECO:0000256" key="3">
    <source>
        <dbReference type="ARBA" id="ARBA00022598"/>
    </source>
</evidence>
<evidence type="ECO:0000256" key="2">
    <source>
        <dbReference type="ARBA" id="ARBA00022490"/>
    </source>
</evidence>
<dbReference type="InterPro" id="IPR009008">
    <property type="entry name" value="Val/Leu/Ile-tRNA-synth_edit"/>
</dbReference>
<feature type="domain" description="Aminoacyl-tRNA synthetase class Ia" evidence="11">
    <location>
        <begin position="419"/>
        <end position="620"/>
    </location>
</feature>
<dbReference type="InterPro" id="IPR025709">
    <property type="entry name" value="Leu_tRNA-synth_edit"/>
</dbReference>
<evidence type="ECO:0000259" key="12">
    <source>
        <dbReference type="Pfam" id="PF08264"/>
    </source>
</evidence>
<name>A0A523UY54_UNCT6</name>
<evidence type="ECO:0000256" key="10">
    <source>
        <dbReference type="RuleBase" id="RU363039"/>
    </source>
</evidence>
<keyword evidence="5 9" id="KW-0067">ATP-binding</keyword>
<feature type="binding site" evidence="9">
    <location>
        <position position="585"/>
    </location>
    <ligand>
        <name>ATP</name>
        <dbReference type="ChEBI" id="CHEBI:30616"/>
    </ligand>
</feature>
<dbReference type="SUPFAM" id="SSF50677">
    <property type="entry name" value="ValRS/IleRS/LeuRS editing domain"/>
    <property type="match status" value="1"/>
</dbReference>
<dbReference type="EMBL" id="SOJN01000023">
    <property type="protein sequence ID" value="TET47329.1"/>
    <property type="molecule type" value="Genomic_DNA"/>
</dbReference>
<keyword evidence="6 9" id="KW-0648">Protein biosynthesis</keyword>
<dbReference type="Pfam" id="PF09334">
    <property type="entry name" value="tRNA-synt_1g"/>
    <property type="match status" value="1"/>
</dbReference>
<dbReference type="InterPro" id="IPR002300">
    <property type="entry name" value="aa-tRNA-synth_Ia"/>
</dbReference>
<dbReference type="GO" id="GO:0005524">
    <property type="term" value="F:ATP binding"/>
    <property type="evidence" value="ECO:0007669"/>
    <property type="project" value="UniProtKB-UniRule"/>
</dbReference>
<keyword evidence="2 9" id="KW-0963">Cytoplasm</keyword>
<dbReference type="Proteomes" id="UP000315525">
    <property type="component" value="Unassembled WGS sequence"/>
</dbReference>
<accession>A0A523UY54</accession>
<evidence type="ECO:0000259" key="13">
    <source>
        <dbReference type="Pfam" id="PF09334"/>
    </source>
</evidence>
<dbReference type="Gene3D" id="3.10.20.590">
    <property type="match status" value="1"/>
</dbReference>
<proteinExistence type="inferred from homology"/>
<dbReference type="GO" id="GO:0006429">
    <property type="term" value="P:leucyl-tRNA aminoacylation"/>
    <property type="evidence" value="ECO:0007669"/>
    <property type="project" value="UniProtKB-UniRule"/>
</dbReference>
<evidence type="ECO:0000256" key="8">
    <source>
        <dbReference type="ARBA" id="ARBA00047469"/>
    </source>
</evidence>
<dbReference type="AlphaFoldDB" id="A0A523UY54"/>
<organism evidence="15 16">
    <name type="scientific">candidate division TA06 bacterium</name>
    <dbReference type="NCBI Taxonomy" id="2250710"/>
    <lineage>
        <taxon>Bacteria</taxon>
        <taxon>Bacteria division TA06</taxon>
    </lineage>
</organism>
<dbReference type="InterPro" id="IPR015413">
    <property type="entry name" value="Methionyl/Leucyl_tRNA_Synth"/>
</dbReference>
<evidence type="ECO:0000256" key="7">
    <source>
        <dbReference type="ARBA" id="ARBA00023146"/>
    </source>
</evidence>
<sequence length="818" mass="93079">MRDYDFRRIEKKWQKIWSDKEIYSVPEIARKKYYVLEMYPYPSGDLHMGQFRNYLIGDVIARYRMMNGYDVLHPMGWDAFGLPAENAAIKRGIDPETWTMDNIEVSRNTIKLMGISYDWGREITTCMPDYYKWTQWVFLLLHKRNLAYRKKAYVNWCPGCRTVLANEQVVDGICERCKTQVTKADLEQWFLRITDYAERLLEGIDRLKEWPEPVKALQRNWIGKSEGCEIDFPLQGMERNISVFTTRPDTVFGVTFMAVAPENPLSMALAKRGGREDQVRNYVDHSMKISEVERTSTVREKDGVYTGTNCINPFSGEEVQLWVADYVLASYGTGMVMGVPAHDQRDFEFARKYGIPIKVVISPPDHKLEPETMNEAYIEPGTMVDSDVFNGRNSEEAIDSIIEYCIEKGIGRRKTNYRLRDWLISRQRYWGAPIPMIHCAACGVVPVPETDLPVLLPKKGVDFTPKGKSPLASVPSFMNTTCPKCGGEAQRDPDTMDTFVCSSWYHLRYSDPNNDTRPFGQEEAASWLPIDEYIGGIEHACGHLIYFRFITKVFHDAGLVPFDEPCIRMFNHGMVTDDEGNVMSKSKGNALPAGPFVEKWGADTGRIAMLFIGPPGKESAWSERGTRGAHRLLKRVWRLVWQADFKASQELAVECLRPDELSLLRKYNWCIERVTQDIHDYGHNTAIAAIMELMNEMQPFEPRSSPVYAIAARGVIKLLSPFAPHICEELWEQAAGARDSVFKTLWPKVDAAVLKEETVTIPVQVNGKVRARIEVPSGASTDEVKEAALAAENVKKLLSGRRPKRVVVVPGKIVSIVA</sequence>
<keyword evidence="7 9" id="KW-0030">Aminoacyl-tRNA synthetase</keyword>
<comment type="subcellular location">
    <subcellularLocation>
        <location evidence="9">Cytoplasm</location>
    </subcellularLocation>
</comment>
<dbReference type="Gene3D" id="3.40.50.620">
    <property type="entry name" value="HUPs"/>
    <property type="match status" value="2"/>
</dbReference>
<comment type="similarity">
    <text evidence="1 9 10">Belongs to the class-I aminoacyl-tRNA synthetase family.</text>
</comment>
<keyword evidence="3 9" id="KW-0436">Ligase</keyword>
<dbReference type="HAMAP" id="MF_00049_B">
    <property type="entry name" value="Leu_tRNA_synth_B"/>
    <property type="match status" value="1"/>
</dbReference>
<protein>
    <recommendedName>
        <fullName evidence="9">Leucine--tRNA ligase</fullName>
        <ecNumber evidence="9">6.1.1.4</ecNumber>
    </recommendedName>
    <alternativeName>
        <fullName evidence="9">Leucyl-tRNA synthetase</fullName>
        <shortName evidence="9">LeuRS</shortName>
    </alternativeName>
</protein>
<dbReference type="Gene3D" id="1.10.730.10">
    <property type="entry name" value="Isoleucyl-tRNA Synthetase, Domain 1"/>
    <property type="match status" value="1"/>
</dbReference>
<evidence type="ECO:0000256" key="4">
    <source>
        <dbReference type="ARBA" id="ARBA00022741"/>
    </source>
</evidence>
<dbReference type="CDD" id="cd07958">
    <property type="entry name" value="Anticodon_Ia_Leu_BEm"/>
    <property type="match status" value="1"/>
</dbReference>
<dbReference type="InterPro" id="IPR014729">
    <property type="entry name" value="Rossmann-like_a/b/a_fold"/>
</dbReference>
<evidence type="ECO:0000256" key="6">
    <source>
        <dbReference type="ARBA" id="ARBA00022917"/>
    </source>
</evidence>
<dbReference type="Pfam" id="PF00133">
    <property type="entry name" value="tRNA-synt_1"/>
    <property type="match status" value="1"/>
</dbReference>
<feature type="domain" description="Methionyl/Leucyl tRNA synthetase" evidence="13">
    <location>
        <begin position="37"/>
        <end position="185"/>
    </location>
</feature>
<dbReference type="CDD" id="cd00812">
    <property type="entry name" value="LeuRS_core"/>
    <property type="match status" value="1"/>
</dbReference>
<dbReference type="InterPro" id="IPR002302">
    <property type="entry name" value="Leu-tRNA-ligase"/>
</dbReference>
<evidence type="ECO:0000313" key="15">
    <source>
        <dbReference type="EMBL" id="TET47329.1"/>
    </source>
</evidence>
<dbReference type="Pfam" id="PF13603">
    <property type="entry name" value="tRNA-synt_1_2"/>
    <property type="match status" value="1"/>
</dbReference>
<evidence type="ECO:0000259" key="11">
    <source>
        <dbReference type="Pfam" id="PF00133"/>
    </source>
</evidence>
<reference evidence="15 16" key="1">
    <citation type="submission" date="2019-03" db="EMBL/GenBank/DDBJ databases">
        <title>Metabolic potential of uncultured bacteria and archaea associated with petroleum seepage in deep-sea sediments.</title>
        <authorList>
            <person name="Dong X."/>
            <person name="Hubert C."/>
        </authorList>
    </citation>
    <scope>NUCLEOTIDE SEQUENCE [LARGE SCALE GENOMIC DNA]</scope>
    <source>
        <strain evidence="15">E44_bin18</strain>
    </source>
</reference>
<dbReference type="Pfam" id="PF08264">
    <property type="entry name" value="Anticodon_1"/>
    <property type="match status" value="1"/>
</dbReference>
<dbReference type="PRINTS" id="PR00985">
    <property type="entry name" value="TRNASYNTHLEU"/>
</dbReference>
<comment type="caution">
    <text evidence="15">The sequence shown here is derived from an EMBL/GenBank/DDBJ whole genome shotgun (WGS) entry which is preliminary data.</text>
</comment>
<dbReference type="GO" id="GO:0002161">
    <property type="term" value="F:aminoacyl-tRNA deacylase activity"/>
    <property type="evidence" value="ECO:0007669"/>
    <property type="project" value="InterPro"/>
</dbReference>
<dbReference type="SUPFAM" id="SSF47323">
    <property type="entry name" value="Anticodon-binding domain of a subclass of class I aminoacyl-tRNA synthetases"/>
    <property type="match status" value="1"/>
</dbReference>
<dbReference type="InterPro" id="IPR013155">
    <property type="entry name" value="M/V/L/I-tRNA-synth_anticd-bd"/>
</dbReference>
<keyword evidence="4 9" id="KW-0547">Nucleotide-binding</keyword>
<comment type="catalytic activity">
    <reaction evidence="8 9">
        <text>tRNA(Leu) + L-leucine + ATP = L-leucyl-tRNA(Leu) + AMP + diphosphate</text>
        <dbReference type="Rhea" id="RHEA:11688"/>
        <dbReference type="Rhea" id="RHEA-COMP:9613"/>
        <dbReference type="Rhea" id="RHEA-COMP:9622"/>
        <dbReference type="ChEBI" id="CHEBI:30616"/>
        <dbReference type="ChEBI" id="CHEBI:33019"/>
        <dbReference type="ChEBI" id="CHEBI:57427"/>
        <dbReference type="ChEBI" id="CHEBI:78442"/>
        <dbReference type="ChEBI" id="CHEBI:78494"/>
        <dbReference type="ChEBI" id="CHEBI:456215"/>
        <dbReference type="EC" id="6.1.1.4"/>
    </reaction>
</comment>
<dbReference type="FunFam" id="3.40.50.620:FF:000003">
    <property type="entry name" value="Leucine--tRNA ligase"/>
    <property type="match status" value="1"/>
</dbReference>
<dbReference type="PANTHER" id="PTHR43740">
    <property type="entry name" value="LEUCYL-TRNA SYNTHETASE"/>
    <property type="match status" value="1"/>
</dbReference>
<comment type="caution">
    <text evidence="9">Lacks conserved residue(s) required for the propagation of feature annotation.</text>
</comment>